<feature type="chain" id="PRO_5039134150" description="Lipoprotein" evidence="1">
    <location>
        <begin position="26"/>
        <end position="173"/>
    </location>
</feature>
<dbReference type="Proteomes" id="UP000823750">
    <property type="component" value="Unassembled WGS sequence"/>
</dbReference>
<dbReference type="EMBL" id="JADILX010000101">
    <property type="protein sequence ID" value="MBO8486146.1"/>
    <property type="molecule type" value="Genomic_DNA"/>
</dbReference>
<protein>
    <recommendedName>
        <fullName evidence="4">Lipoprotein</fullName>
    </recommendedName>
</protein>
<proteinExistence type="predicted"/>
<comment type="caution">
    <text evidence="2">The sequence shown here is derived from an EMBL/GenBank/DDBJ whole genome shotgun (WGS) entry which is preliminary data.</text>
</comment>
<accession>A0A9D9J5N5</accession>
<evidence type="ECO:0000313" key="3">
    <source>
        <dbReference type="Proteomes" id="UP000823750"/>
    </source>
</evidence>
<evidence type="ECO:0008006" key="4">
    <source>
        <dbReference type="Google" id="ProtNLM"/>
    </source>
</evidence>
<organism evidence="2 3">
    <name type="scientific">Candidatus Cryptobacteroides excrementavium</name>
    <dbReference type="NCBI Taxonomy" id="2840759"/>
    <lineage>
        <taxon>Bacteria</taxon>
        <taxon>Pseudomonadati</taxon>
        <taxon>Bacteroidota</taxon>
        <taxon>Bacteroidia</taxon>
        <taxon>Bacteroidales</taxon>
        <taxon>Candidatus Cryptobacteroides</taxon>
    </lineage>
</organism>
<evidence type="ECO:0000256" key="1">
    <source>
        <dbReference type="SAM" id="SignalP"/>
    </source>
</evidence>
<keyword evidence="1" id="KW-0732">Signal</keyword>
<dbReference type="Gene3D" id="3.30.565.40">
    <property type="entry name" value="Fervidobacterium nodosum Rt17-B1 like"/>
    <property type="match status" value="1"/>
</dbReference>
<dbReference type="AlphaFoldDB" id="A0A9D9J5N5"/>
<name>A0A9D9J5N5_9BACT</name>
<reference evidence="2" key="2">
    <citation type="journal article" date="2021" name="PeerJ">
        <title>Extensive microbial diversity within the chicken gut microbiome revealed by metagenomics and culture.</title>
        <authorList>
            <person name="Gilroy R."/>
            <person name="Ravi A."/>
            <person name="Getino M."/>
            <person name="Pursley I."/>
            <person name="Horton D.L."/>
            <person name="Alikhan N.F."/>
            <person name="Baker D."/>
            <person name="Gharbi K."/>
            <person name="Hall N."/>
            <person name="Watson M."/>
            <person name="Adriaenssens E.M."/>
            <person name="Foster-Nyarko E."/>
            <person name="Jarju S."/>
            <person name="Secka A."/>
            <person name="Antonio M."/>
            <person name="Oren A."/>
            <person name="Chaudhuri R.R."/>
            <person name="La Ragione R."/>
            <person name="Hildebrand F."/>
            <person name="Pallen M.J."/>
        </authorList>
    </citation>
    <scope>NUCLEOTIDE SEQUENCE</scope>
    <source>
        <strain evidence="2">B2-16538</strain>
    </source>
</reference>
<dbReference type="PROSITE" id="PS51257">
    <property type="entry name" value="PROKAR_LIPOPROTEIN"/>
    <property type="match status" value="1"/>
</dbReference>
<sequence>MKKFSIASVALCALLAVSSCGTDNALTFIPVTYNETSALEEGAQDSIKISMEVEYPENTGDKRTQNISAAISATLFGSEYKDLAPQEAMKAWSDSLKAEYVSGNLELLAMMRENGEENLRPGMDWTCDKTGFAVGQFGNFLGYRTTTYMSVQHELSCIEKAADLRVKTLGKTA</sequence>
<reference evidence="2" key="1">
    <citation type="submission" date="2020-10" db="EMBL/GenBank/DDBJ databases">
        <authorList>
            <person name="Gilroy R."/>
        </authorList>
    </citation>
    <scope>NUCLEOTIDE SEQUENCE</scope>
    <source>
        <strain evidence="2">B2-16538</strain>
    </source>
</reference>
<feature type="signal peptide" evidence="1">
    <location>
        <begin position="1"/>
        <end position="25"/>
    </location>
</feature>
<evidence type="ECO:0000313" key="2">
    <source>
        <dbReference type="EMBL" id="MBO8486146.1"/>
    </source>
</evidence>
<gene>
    <name evidence="2" type="ORF">IAB78_06950</name>
</gene>